<proteinExistence type="predicted"/>
<sequence>MRHRVSQNCTEVTPQCLVENTIYGYAPNLGLNAFFVAIFSICALAQIYLGTKYKTFFFAYVITLGAIGEAIGYGGRIIMHSNPYSSLGFKIQISCLIFSPAFIAAGIYLTLKHIVLAFGQERSKIQARYYTWIFITCDWISLMLQAVGGGFAGGAGNNVKLRNTGTNLMISGIVWQVATLITFSALVVDYALRTRRAWSDVTPEAKGLLSQSKFRSFLAAAAVAFTTVFLRCVYRIAEMVGGWANPIMRDEIGFDIMEGVMIVIAVLALTIFHPGFYFPQLAGRKWEKPSVELDSLDESDVALRERNIREEPKSVQVSTIGE</sequence>
<feature type="transmembrane region" description="Helical" evidence="5">
    <location>
        <begin position="56"/>
        <end position="79"/>
    </location>
</feature>
<protein>
    <submittedName>
        <fullName evidence="6">RTA1-domain-containing protein</fullName>
    </submittedName>
</protein>
<dbReference type="EMBL" id="KZ613942">
    <property type="protein sequence ID" value="PMD43487.1"/>
    <property type="molecule type" value="Genomic_DNA"/>
</dbReference>
<keyword evidence="4 5" id="KW-0472">Membrane</keyword>
<dbReference type="PANTHER" id="PTHR31465">
    <property type="entry name" value="PROTEIN RTA1-RELATED"/>
    <property type="match status" value="1"/>
</dbReference>
<dbReference type="STRING" id="1149755.A0A2J6RY99"/>
<dbReference type="Proteomes" id="UP000235786">
    <property type="component" value="Unassembled WGS sequence"/>
</dbReference>
<evidence type="ECO:0000256" key="5">
    <source>
        <dbReference type="SAM" id="Phobius"/>
    </source>
</evidence>
<evidence type="ECO:0000256" key="2">
    <source>
        <dbReference type="ARBA" id="ARBA00022692"/>
    </source>
</evidence>
<feature type="transmembrane region" description="Helical" evidence="5">
    <location>
        <begin position="29"/>
        <end position="49"/>
    </location>
</feature>
<dbReference type="AlphaFoldDB" id="A0A2J6RY99"/>
<name>A0A2J6RY99_HYAVF</name>
<comment type="subcellular location">
    <subcellularLocation>
        <location evidence="1">Membrane</location>
        <topology evidence="1">Multi-pass membrane protein</topology>
    </subcellularLocation>
</comment>
<evidence type="ECO:0000313" key="7">
    <source>
        <dbReference type="Proteomes" id="UP000235786"/>
    </source>
</evidence>
<organism evidence="6 7">
    <name type="scientific">Hyaloscypha variabilis (strain UAMH 11265 / GT02V1 / F)</name>
    <name type="common">Meliniomyces variabilis</name>
    <dbReference type="NCBI Taxonomy" id="1149755"/>
    <lineage>
        <taxon>Eukaryota</taxon>
        <taxon>Fungi</taxon>
        <taxon>Dikarya</taxon>
        <taxon>Ascomycota</taxon>
        <taxon>Pezizomycotina</taxon>
        <taxon>Leotiomycetes</taxon>
        <taxon>Helotiales</taxon>
        <taxon>Hyaloscyphaceae</taxon>
        <taxon>Hyaloscypha</taxon>
        <taxon>Hyaloscypha variabilis</taxon>
    </lineage>
</organism>
<keyword evidence="2 5" id="KW-0812">Transmembrane</keyword>
<feature type="transmembrane region" description="Helical" evidence="5">
    <location>
        <begin position="91"/>
        <end position="111"/>
    </location>
</feature>
<accession>A0A2J6RY99</accession>
<feature type="transmembrane region" description="Helical" evidence="5">
    <location>
        <begin position="132"/>
        <end position="153"/>
    </location>
</feature>
<dbReference type="Pfam" id="PF04479">
    <property type="entry name" value="RTA1"/>
    <property type="match status" value="1"/>
</dbReference>
<dbReference type="GO" id="GO:0000324">
    <property type="term" value="C:fungal-type vacuole"/>
    <property type="evidence" value="ECO:0007669"/>
    <property type="project" value="TreeGrafter"/>
</dbReference>
<feature type="transmembrane region" description="Helical" evidence="5">
    <location>
        <begin position="256"/>
        <end position="278"/>
    </location>
</feature>
<gene>
    <name evidence="6" type="ORF">L207DRAFT_526647</name>
</gene>
<dbReference type="OrthoDB" id="4521223at2759"/>
<evidence type="ECO:0000313" key="6">
    <source>
        <dbReference type="EMBL" id="PMD43487.1"/>
    </source>
</evidence>
<dbReference type="PANTHER" id="PTHR31465:SF8">
    <property type="entry name" value="DOMAIN PROTEIN, PUTATIVE (AFU_ORTHOLOGUE AFUA_6G14140)-RELATED"/>
    <property type="match status" value="1"/>
</dbReference>
<keyword evidence="7" id="KW-1185">Reference proteome</keyword>
<feature type="transmembrane region" description="Helical" evidence="5">
    <location>
        <begin position="173"/>
        <end position="192"/>
    </location>
</feature>
<dbReference type="GO" id="GO:0005886">
    <property type="term" value="C:plasma membrane"/>
    <property type="evidence" value="ECO:0007669"/>
    <property type="project" value="TreeGrafter"/>
</dbReference>
<evidence type="ECO:0000256" key="3">
    <source>
        <dbReference type="ARBA" id="ARBA00022989"/>
    </source>
</evidence>
<feature type="transmembrane region" description="Helical" evidence="5">
    <location>
        <begin position="216"/>
        <end position="236"/>
    </location>
</feature>
<reference evidence="6 7" key="1">
    <citation type="submission" date="2016-04" db="EMBL/GenBank/DDBJ databases">
        <title>A degradative enzymes factory behind the ericoid mycorrhizal symbiosis.</title>
        <authorList>
            <consortium name="DOE Joint Genome Institute"/>
            <person name="Martino E."/>
            <person name="Morin E."/>
            <person name="Grelet G."/>
            <person name="Kuo A."/>
            <person name="Kohler A."/>
            <person name="Daghino S."/>
            <person name="Barry K."/>
            <person name="Choi C."/>
            <person name="Cichocki N."/>
            <person name="Clum A."/>
            <person name="Copeland A."/>
            <person name="Hainaut M."/>
            <person name="Haridas S."/>
            <person name="Labutti K."/>
            <person name="Lindquist E."/>
            <person name="Lipzen A."/>
            <person name="Khouja H.-R."/>
            <person name="Murat C."/>
            <person name="Ohm R."/>
            <person name="Olson A."/>
            <person name="Spatafora J."/>
            <person name="Veneault-Fourrey C."/>
            <person name="Henrissat B."/>
            <person name="Grigoriev I."/>
            <person name="Martin F."/>
            <person name="Perotto S."/>
        </authorList>
    </citation>
    <scope>NUCLEOTIDE SEQUENCE [LARGE SCALE GENOMIC DNA]</scope>
    <source>
        <strain evidence="6 7">F</strain>
    </source>
</reference>
<dbReference type="InterPro" id="IPR007568">
    <property type="entry name" value="RTA1"/>
</dbReference>
<keyword evidence="3 5" id="KW-1133">Transmembrane helix</keyword>
<evidence type="ECO:0000256" key="4">
    <source>
        <dbReference type="ARBA" id="ARBA00023136"/>
    </source>
</evidence>
<evidence type="ECO:0000256" key="1">
    <source>
        <dbReference type="ARBA" id="ARBA00004141"/>
    </source>
</evidence>